<dbReference type="AlphaFoldDB" id="A0A915J860"/>
<evidence type="ECO:0000313" key="9">
    <source>
        <dbReference type="WBParaSite" id="nRc.2.0.1.t22659-RA"/>
    </source>
</evidence>
<keyword evidence="3 6" id="KW-1133">Transmembrane helix</keyword>
<dbReference type="Pfam" id="PF10324">
    <property type="entry name" value="7TM_GPCR_Srw"/>
    <property type="match status" value="1"/>
</dbReference>
<dbReference type="GO" id="GO:0008528">
    <property type="term" value="F:G protein-coupled peptide receptor activity"/>
    <property type="evidence" value="ECO:0007669"/>
    <property type="project" value="InterPro"/>
</dbReference>
<evidence type="ECO:0000256" key="3">
    <source>
        <dbReference type="ARBA" id="ARBA00022989"/>
    </source>
</evidence>
<dbReference type="PROSITE" id="PS50262">
    <property type="entry name" value="G_PROTEIN_RECEP_F1_2"/>
    <property type="match status" value="1"/>
</dbReference>
<evidence type="ECO:0000256" key="4">
    <source>
        <dbReference type="ARBA" id="ARBA00023136"/>
    </source>
</evidence>
<dbReference type="PANTHER" id="PTHR47023">
    <property type="entry name" value="SEX PEPTIDE RECEPTOR"/>
    <property type="match status" value="1"/>
</dbReference>
<feature type="transmembrane region" description="Helical" evidence="6">
    <location>
        <begin position="260"/>
        <end position="283"/>
    </location>
</feature>
<feature type="transmembrane region" description="Helical" evidence="6">
    <location>
        <begin position="20"/>
        <end position="44"/>
    </location>
</feature>
<evidence type="ECO:0000256" key="1">
    <source>
        <dbReference type="ARBA" id="ARBA00004370"/>
    </source>
</evidence>
<feature type="transmembrane region" description="Helical" evidence="6">
    <location>
        <begin position="151"/>
        <end position="176"/>
    </location>
</feature>
<protein>
    <submittedName>
        <fullName evidence="9">G-protein coupled receptors family 1 profile domain-containing protein</fullName>
    </submittedName>
</protein>
<dbReference type="WBParaSite" id="nRc.2.0.1.t22659-RA">
    <property type="protein sequence ID" value="nRc.2.0.1.t22659-RA"/>
    <property type="gene ID" value="nRc.2.0.1.g22659"/>
</dbReference>
<dbReference type="PANTHER" id="PTHR47023:SF5">
    <property type="entry name" value="SEX PEPTIDE RECEPTOR-RELATED PROTEIN 2"/>
    <property type="match status" value="1"/>
</dbReference>
<reference evidence="9" key="1">
    <citation type="submission" date="2022-11" db="UniProtKB">
        <authorList>
            <consortium name="WormBaseParasite"/>
        </authorList>
    </citation>
    <scope>IDENTIFICATION</scope>
</reference>
<dbReference type="InterPro" id="IPR053071">
    <property type="entry name" value="GPCR1-related_rcpt"/>
</dbReference>
<sequence length="424" mass="48725">MLLKFYRTPDQLNVWWCYLYQFLVSALPPLCHNVAIWLTVLLAVQRYIYVRYPLAAQNFCNVSNVRKCAIFLTLFSILSGCVRFFEFTFVKFDGFYVRLSTMDDQTSPTPDHVTELTVGSDRLFIHGQEVFCAAKHMSVVDWMTVPVFYNVYLWIRVLGFVLAPSIILIVINILLIMEIKQAKRRRERLTRAVVAQSSSEKNKREAQKQKETQNTNLMLIIIVTVFLITNLPQGTILAAISVNLTFNLRIEFFDTNYPNLIAMVDNMIILLSYPVNFAIYCSMSAQFRETFTRMFVNVPKSSISGLALVQNFVASYRRYSTPVTVSTRDKKSSRDFLAANNNSFGDNNNRSNRGGGGEEEETKTSNSEMSDKFRGYWSKRWTKEDQIIGATKNNTVNIRVEEENCAAKLCPIEQLPELADEEFL</sequence>
<feature type="domain" description="G-protein coupled receptors family 1 profile" evidence="7">
    <location>
        <begin position="34"/>
        <end position="280"/>
    </location>
</feature>
<evidence type="ECO:0000256" key="5">
    <source>
        <dbReference type="SAM" id="MobiDB-lite"/>
    </source>
</evidence>
<evidence type="ECO:0000259" key="7">
    <source>
        <dbReference type="PROSITE" id="PS50262"/>
    </source>
</evidence>
<dbReference type="Proteomes" id="UP000887565">
    <property type="component" value="Unplaced"/>
</dbReference>
<keyword evidence="8" id="KW-1185">Reference proteome</keyword>
<feature type="transmembrane region" description="Helical" evidence="6">
    <location>
        <begin position="65"/>
        <end position="85"/>
    </location>
</feature>
<comment type="subcellular location">
    <subcellularLocation>
        <location evidence="1">Membrane</location>
    </subcellularLocation>
</comment>
<organism evidence="8 9">
    <name type="scientific">Romanomermis culicivorax</name>
    <name type="common">Nematode worm</name>
    <dbReference type="NCBI Taxonomy" id="13658"/>
    <lineage>
        <taxon>Eukaryota</taxon>
        <taxon>Metazoa</taxon>
        <taxon>Ecdysozoa</taxon>
        <taxon>Nematoda</taxon>
        <taxon>Enoplea</taxon>
        <taxon>Dorylaimia</taxon>
        <taxon>Mermithida</taxon>
        <taxon>Mermithoidea</taxon>
        <taxon>Mermithidae</taxon>
        <taxon>Romanomermis</taxon>
    </lineage>
</organism>
<evidence type="ECO:0000256" key="2">
    <source>
        <dbReference type="ARBA" id="ARBA00022692"/>
    </source>
</evidence>
<dbReference type="CDD" id="cd14978">
    <property type="entry name" value="7tmA_FMRFamide_R-like"/>
    <property type="match status" value="1"/>
</dbReference>
<evidence type="ECO:0000256" key="6">
    <source>
        <dbReference type="SAM" id="Phobius"/>
    </source>
</evidence>
<keyword evidence="4 6" id="KW-0472">Membrane</keyword>
<dbReference type="GO" id="GO:0016020">
    <property type="term" value="C:membrane"/>
    <property type="evidence" value="ECO:0007669"/>
    <property type="project" value="UniProtKB-SubCell"/>
</dbReference>
<accession>A0A915J860</accession>
<proteinExistence type="predicted"/>
<feature type="transmembrane region" description="Helical" evidence="6">
    <location>
        <begin position="217"/>
        <end position="240"/>
    </location>
</feature>
<feature type="region of interest" description="Disordered" evidence="5">
    <location>
        <begin position="338"/>
        <end position="369"/>
    </location>
</feature>
<evidence type="ECO:0000313" key="8">
    <source>
        <dbReference type="Proteomes" id="UP000887565"/>
    </source>
</evidence>
<dbReference type="InterPro" id="IPR019427">
    <property type="entry name" value="7TM_GPCR_serpentine_rcpt_Srw"/>
</dbReference>
<dbReference type="InterPro" id="IPR017452">
    <property type="entry name" value="GPCR_Rhodpsn_7TM"/>
</dbReference>
<dbReference type="SUPFAM" id="SSF81321">
    <property type="entry name" value="Family A G protein-coupled receptor-like"/>
    <property type="match status" value="1"/>
</dbReference>
<keyword evidence="2 6" id="KW-0812">Transmembrane</keyword>
<dbReference type="Gene3D" id="1.20.1070.10">
    <property type="entry name" value="Rhodopsin 7-helix transmembrane proteins"/>
    <property type="match status" value="1"/>
</dbReference>
<feature type="compositionally biased region" description="Low complexity" evidence="5">
    <location>
        <begin position="340"/>
        <end position="352"/>
    </location>
</feature>
<name>A0A915J860_ROMCU</name>